<evidence type="ECO:0000313" key="1">
    <source>
        <dbReference type="EMBL" id="MBO2451294.1"/>
    </source>
</evidence>
<dbReference type="AlphaFoldDB" id="A0A939PLD9"/>
<reference evidence="1" key="1">
    <citation type="submission" date="2021-03" db="EMBL/GenBank/DDBJ databases">
        <authorList>
            <person name="Kanchanasin P."/>
            <person name="Saeng-In P."/>
            <person name="Phongsopitanun W."/>
            <person name="Yuki M."/>
            <person name="Kudo T."/>
            <person name="Ohkuma M."/>
            <person name="Tanasupawat S."/>
        </authorList>
    </citation>
    <scope>NUCLEOTIDE SEQUENCE</scope>
    <source>
        <strain evidence="1">GKU 128</strain>
    </source>
</reference>
<dbReference type="EMBL" id="JAGEOJ010000012">
    <property type="protein sequence ID" value="MBO2451294.1"/>
    <property type="molecule type" value="Genomic_DNA"/>
</dbReference>
<sequence>MSRGRASRPHRPSTCPSGKVRFRDRIAANLALATIQRRDRPGREKLEVRVYRCSDCRGFHLTSQRSRAAR</sequence>
<organism evidence="1 2">
    <name type="scientific">Actinomadura barringtoniae</name>
    <dbReference type="NCBI Taxonomy" id="1427535"/>
    <lineage>
        <taxon>Bacteria</taxon>
        <taxon>Bacillati</taxon>
        <taxon>Actinomycetota</taxon>
        <taxon>Actinomycetes</taxon>
        <taxon>Streptosporangiales</taxon>
        <taxon>Thermomonosporaceae</taxon>
        <taxon>Actinomadura</taxon>
    </lineage>
</organism>
<accession>A0A939PLD9</accession>
<gene>
    <name evidence="1" type="ORF">J4573_29665</name>
</gene>
<proteinExistence type="predicted"/>
<protein>
    <submittedName>
        <fullName evidence="1">Uncharacterized protein</fullName>
    </submittedName>
</protein>
<comment type="caution">
    <text evidence="1">The sequence shown here is derived from an EMBL/GenBank/DDBJ whole genome shotgun (WGS) entry which is preliminary data.</text>
</comment>
<keyword evidence="2" id="KW-1185">Reference proteome</keyword>
<name>A0A939PLD9_9ACTN</name>
<dbReference type="RefSeq" id="WP_208259169.1">
    <property type="nucleotide sequence ID" value="NZ_JAGEOJ010000012.1"/>
</dbReference>
<evidence type="ECO:0000313" key="2">
    <source>
        <dbReference type="Proteomes" id="UP000669179"/>
    </source>
</evidence>
<dbReference type="Proteomes" id="UP000669179">
    <property type="component" value="Unassembled WGS sequence"/>
</dbReference>